<dbReference type="SUPFAM" id="SSF142984">
    <property type="entry name" value="Nqo1 middle domain-like"/>
    <property type="match status" value="1"/>
</dbReference>
<dbReference type="Proteomes" id="UP000256329">
    <property type="component" value="Unassembled WGS sequence"/>
</dbReference>
<dbReference type="Pfam" id="PF12838">
    <property type="entry name" value="Fer4_7"/>
    <property type="match status" value="1"/>
</dbReference>
<evidence type="ECO:0000256" key="2">
    <source>
        <dbReference type="ARBA" id="ARBA00022485"/>
    </source>
</evidence>
<dbReference type="GO" id="GO:0010181">
    <property type="term" value="F:FMN binding"/>
    <property type="evidence" value="ECO:0007669"/>
    <property type="project" value="InterPro"/>
</dbReference>
<dbReference type="Gene3D" id="3.40.30.10">
    <property type="entry name" value="Glutaredoxin"/>
    <property type="match status" value="1"/>
</dbReference>
<evidence type="ECO:0000256" key="1">
    <source>
        <dbReference type="ARBA" id="ARBA00007523"/>
    </source>
</evidence>
<evidence type="ECO:0000313" key="7">
    <source>
        <dbReference type="EMBL" id="RDV84368.1"/>
    </source>
</evidence>
<dbReference type="CDD" id="cd02980">
    <property type="entry name" value="TRX_Fd_family"/>
    <property type="match status" value="1"/>
</dbReference>
<dbReference type="InterPro" id="IPR017896">
    <property type="entry name" value="4Fe4S_Fe-S-bd"/>
</dbReference>
<keyword evidence="5" id="KW-0411">Iron-sulfur</keyword>
<dbReference type="InterPro" id="IPR019554">
    <property type="entry name" value="Soluble_ligand-bd"/>
</dbReference>
<dbReference type="InterPro" id="IPR037207">
    <property type="entry name" value="Nuop51_4Fe4S-bd_sf"/>
</dbReference>
<dbReference type="GO" id="GO:0008137">
    <property type="term" value="F:NADH dehydrogenase (ubiquinone) activity"/>
    <property type="evidence" value="ECO:0007669"/>
    <property type="project" value="InterPro"/>
</dbReference>
<evidence type="ECO:0000256" key="3">
    <source>
        <dbReference type="ARBA" id="ARBA00022723"/>
    </source>
</evidence>
<dbReference type="PANTHER" id="PTHR43578">
    <property type="entry name" value="NADH-QUINONE OXIDOREDUCTASE SUBUNIT F"/>
    <property type="match status" value="1"/>
</dbReference>
<dbReference type="InterPro" id="IPR019575">
    <property type="entry name" value="Nuop51_4Fe4S-bd"/>
</dbReference>
<protein>
    <submittedName>
        <fullName evidence="7">NADH-quinone oxidoreductase subunit NuoF</fullName>
    </submittedName>
</protein>
<feature type="domain" description="4Fe-4S ferredoxin-type" evidence="6">
    <location>
        <begin position="569"/>
        <end position="598"/>
    </location>
</feature>
<dbReference type="GO" id="GO:0051539">
    <property type="term" value="F:4 iron, 4 sulfur cluster binding"/>
    <property type="evidence" value="ECO:0007669"/>
    <property type="project" value="UniProtKB-KW"/>
</dbReference>
<dbReference type="FunFam" id="1.20.1440.230:FF:000001">
    <property type="entry name" value="Mitochondrial NADH dehydrogenase flavoprotein 1"/>
    <property type="match status" value="1"/>
</dbReference>
<feature type="domain" description="4Fe-4S ferredoxin-type" evidence="6">
    <location>
        <begin position="599"/>
        <end position="626"/>
    </location>
</feature>
<evidence type="ECO:0000313" key="8">
    <source>
        <dbReference type="Proteomes" id="UP000256329"/>
    </source>
</evidence>
<evidence type="ECO:0000256" key="5">
    <source>
        <dbReference type="ARBA" id="ARBA00023014"/>
    </source>
</evidence>
<dbReference type="OrthoDB" id="9761899at2"/>
<dbReference type="Pfam" id="PF10531">
    <property type="entry name" value="SLBB"/>
    <property type="match status" value="1"/>
</dbReference>
<dbReference type="InterPro" id="IPR011538">
    <property type="entry name" value="Nuo51_FMN-bd"/>
</dbReference>
<dbReference type="InterPro" id="IPR036249">
    <property type="entry name" value="Thioredoxin-like_sf"/>
</dbReference>
<organism evidence="7 8">
    <name type="scientific">Ammonifex thiophilus</name>
    <dbReference type="NCBI Taxonomy" id="444093"/>
    <lineage>
        <taxon>Bacteria</taxon>
        <taxon>Bacillati</taxon>
        <taxon>Bacillota</taxon>
        <taxon>Clostridia</taxon>
        <taxon>Thermoanaerobacterales</taxon>
        <taxon>Thermoanaerobacteraceae</taxon>
        <taxon>Ammonifex</taxon>
    </lineage>
</organism>
<name>A0A3D8P742_9THEO</name>
<keyword evidence="4" id="KW-0408">Iron</keyword>
<dbReference type="SUPFAM" id="SSF142019">
    <property type="entry name" value="Nqo1 FMN-binding domain-like"/>
    <property type="match status" value="1"/>
</dbReference>
<dbReference type="Gene3D" id="3.30.70.20">
    <property type="match status" value="1"/>
</dbReference>
<sequence length="626" mass="68150">MLCRRDGPFCHDDPECRRLRQKWLNSHFPPVGSNRRRLLVCGGLTCGAAGSFSLPEIFQEAIKKAGLEEQVTVTLVGCLGLCEEGPLALVMPEGILYCRLKPEDVPAVVEEHLKGGKPVERLLFRDEAGKVYPLLSEIPFYRKQQRVVLERCGYINPEDIAEYIAAGGYRALTSVLFSLSPEEVIEEIKKSGLRGRGGAGFPTGKKWEAARRVPSSKRYVICNADEGDPGAFMDRALLEGDPHAVIEGMIICGYAIGSDEGYVYVRAEYPLAVKRLRIAIEQAYAAGLLGENILGSGFTFHLHINEGAGAFVCGESTALMASIEGNRGIPRIKVPRSTEKGLFGKPTVLNNVETFANVPLIILRGSQWFANIGTKGSKGTKIFALSGKVKHTGLVEVPMGTTLKELIFDIGGGIKGGKRFKALQIGGPSGGCIPEDMLDLPIDYESLTGAGAMMGSGSVVVMDEDNCMVNTARFFLSFTERESCGKCTPCREGTKQMLNILERITRGEGSPSDLSLLEFLGQVVKATSFCGLGTSAPNPVLTTLRFFRSEYLQHVMEKRCAAGECVALRRFVILVDKCIGCGACAYVCPVKAIKGEKKKPHHIDEKVCVKCGRCFEICRFQAVKRL</sequence>
<dbReference type="GO" id="GO:0046872">
    <property type="term" value="F:metal ion binding"/>
    <property type="evidence" value="ECO:0007669"/>
    <property type="project" value="UniProtKB-KW"/>
</dbReference>
<dbReference type="Gene3D" id="1.20.1440.230">
    <property type="entry name" value="NADH-ubiquinone oxidoreductase 51kDa subunit, iron-sulphur binding domain"/>
    <property type="match status" value="1"/>
</dbReference>
<keyword evidence="2" id="KW-0004">4Fe-4S</keyword>
<comment type="caution">
    <text evidence="7">The sequence shown here is derived from an EMBL/GenBank/DDBJ whole genome shotgun (WGS) entry which is preliminary data.</text>
</comment>
<dbReference type="Pfam" id="PF10589">
    <property type="entry name" value="NADH_4Fe-4S"/>
    <property type="match status" value="1"/>
</dbReference>
<evidence type="ECO:0000256" key="4">
    <source>
        <dbReference type="ARBA" id="ARBA00023004"/>
    </source>
</evidence>
<dbReference type="AlphaFoldDB" id="A0A3D8P742"/>
<dbReference type="PROSITE" id="PS00645">
    <property type="entry name" value="COMPLEX1_51K_2"/>
    <property type="match status" value="1"/>
</dbReference>
<dbReference type="EMBL" id="QSLN01000002">
    <property type="protein sequence ID" value="RDV84368.1"/>
    <property type="molecule type" value="Genomic_DNA"/>
</dbReference>
<dbReference type="InterPro" id="IPR017900">
    <property type="entry name" value="4Fe4S_Fe_S_CS"/>
</dbReference>
<accession>A0A3D8P742</accession>
<dbReference type="Gene3D" id="3.40.50.11540">
    <property type="entry name" value="NADH-ubiquinone oxidoreductase 51kDa subunit"/>
    <property type="match status" value="1"/>
</dbReference>
<dbReference type="PROSITE" id="PS00198">
    <property type="entry name" value="4FE4S_FER_1"/>
    <property type="match status" value="1"/>
</dbReference>
<evidence type="ECO:0000259" key="6">
    <source>
        <dbReference type="PROSITE" id="PS51379"/>
    </source>
</evidence>
<dbReference type="SUPFAM" id="SSF52833">
    <property type="entry name" value="Thioredoxin-like"/>
    <property type="match status" value="1"/>
</dbReference>
<dbReference type="SUPFAM" id="SSF54862">
    <property type="entry name" value="4Fe-4S ferredoxins"/>
    <property type="match status" value="1"/>
</dbReference>
<keyword evidence="8" id="KW-1185">Reference proteome</keyword>
<dbReference type="InterPro" id="IPR001949">
    <property type="entry name" value="NADH-UbQ_OxRdtase_51kDa_CS"/>
</dbReference>
<dbReference type="SUPFAM" id="SSF140490">
    <property type="entry name" value="Nqo1C-terminal domain-like"/>
    <property type="match status" value="1"/>
</dbReference>
<dbReference type="SMART" id="SM00928">
    <property type="entry name" value="NADH_4Fe-4S"/>
    <property type="match status" value="1"/>
</dbReference>
<dbReference type="Gene3D" id="6.10.250.1450">
    <property type="match status" value="1"/>
</dbReference>
<comment type="similarity">
    <text evidence="1">Belongs to the complex I 51 kDa subunit family.</text>
</comment>
<dbReference type="Pfam" id="PF01257">
    <property type="entry name" value="2Fe-2S_thioredx"/>
    <property type="match status" value="1"/>
</dbReference>
<dbReference type="PANTHER" id="PTHR43578:SF3">
    <property type="entry name" value="NADH-QUINONE OXIDOREDUCTASE SUBUNIT F"/>
    <property type="match status" value="1"/>
</dbReference>
<gene>
    <name evidence="7" type="ORF">DXX99_03255</name>
</gene>
<dbReference type="FunFam" id="3.40.50.11540:FF:000001">
    <property type="entry name" value="NADH dehydrogenase [ubiquinone] flavoprotein 1, mitochondrial"/>
    <property type="match status" value="1"/>
</dbReference>
<dbReference type="Pfam" id="PF01512">
    <property type="entry name" value="Complex1_51K"/>
    <property type="match status" value="1"/>
</dbReference>
<keyword evidence="3" id="KW-0479">Metal-binding</keyword>
<reference evidence="7 8" key="1">
    <citation type="submission" date="2018-08" db="EMBL/GenBank/DDBJ databases">
        <title>Form III RuBisCO-mediated autotrophy in Thermodesulfobium bacteria.</title>
        <authorList>
            <person name="Toshchakov S.V."/>
            <person name="Kublanov I.V."/>
            <person name="Frolov E."/>
            <person name="Bonch-Osmolovskaya E.A."/>
            <person name="Tourova T.P."/>
            <person name="Chernych N.A."/>
            <person name="Lebedinsky A.V."/>
        </authorList>
    </citation>
    <scope>NUCLEOTIDE SEQUENCE [LARGE SCALE GENOMIC DNA]</scope>
    <source>
        <strain evidence="7 8">SR</strain>
    </source>
</reference>
<dbReference type="InterPro" id="IPR037225">
    <property type="entry name" value="Nuo51_FMN-bd_sf"/>
</dbReference>
<proteinExistence type="inferred from homology"/>
<dbReference type="Gene3D" id="3.10.20.600">
    <property type="match status" value="1"/>
</dbReference>
<dbReference type="PROSITE" id="PS51379">
    <property type="entry name" value="4FE4S_FER_2"/>
    <property type="match status" value="2"/>
</dbReference>